<dbReference type="Gene3D" id="2.30.110.10">
    <property type="entry name" value="Electron Transport, Fmn-binding Protein, Chain A"/>
    <property type="match status" value="1"/>
</dbReference>
<sequence>MSLDDLTRLRERRADDRAALDRLLDEQLTGTLATVTTDGRPWAVPMLHARDGDRILLHGSTGAGALRQVAAGSEAVFAVHSVDGLVLATSMFEHSASYRSATVRGSLRTLTGDEAWDALDRLSDVLVPGRRAEVRGMLKKEVAATVALALDIAEDNWILKVGDDDTDEELFEEGVWTGLVPLGTTYGEPVRSPWLGEGYEVPPSVRALVQRSGTNE</sequence>
<accession>A0ABW4TLP5</accession>
<dbReference type="EMBL" id="JBHUGD010000003">
    <property type="protein sequence ID" value="MFD1946836.1"/>
    <property type="molecule type" value="Genomic_DNA"/>
</dbReference>
<organism evidence="1 2">
    <name type="scientific">Nocardioides aestuarii</name>
    <dbReference type="NCBI Taxonomy" id="252231"/>
    <lineage>
        <taxon>Bacteria</taxon>
        <taxon>Bacillati</taxon>
        <taxon>Actinomycetota</taxon>
        <taxon>Actinomycetes</taxon>
        <taxon>Propionibacteriales</taxon>
        <taxon>Nocardioidaceae</taxon>
        <taxon>Nocardioides</taxon>
    </lineage>
</organism>
<comment type="caution">
    <text evidence="1">The sequence shown here is derived from an EMBL/GenBank/DDBJ whole genome shotgun (WGS) entry which is preliminary data.</text>
</comment>
<dbReference type="GO" id="GO:0016491">
    <property type="term" value="F:oxidoreductase activity"/>
    <property type="evidence" value="ECO:0007669"/>
    <property type="project" value="UniProtKB-KW"/>
</dbReference>
<keyword evidence="2" id="KW-1185">Reference proteome</keyword>
<dbReference type="InterPro" id="IPR024747">
    <property type="entry name" value="Pyridox_Oxase-rel"/>
</dbReference>
<dbReference type="Pfam" id="PF12900">
    <property type="entry name" value="Pyridox_ox_2"/>
    <property type="match status" value="1"/>
</dbReference>
<dbReference type="RefSeq" id="WP_343917362.1">
    <property type="nucleotide sequence ID" value="NZ_BAAAJT010000002.1"/>
</dbReference>
<proteinExistence type="predicted"/>
<evidence type="ECO:0000313" key="1">
    <source>
        <dbReference type="EMBL" id="MFD1946836.1"/>
    </source>
</evidence>
<dbReference type="EC" id="1.-.-.-" evidence="1"/>
<evidence type="ECO:0000313" key="2">
    <source>
        <dbReference type="Proteomes" id="UP001597351"/>
    </source>
</evidence>
<keyword evidence="1" id="KW-0560">Oxidoreductase</keyword>
<dbReference type="Proteomes" id="UP001597351">
    <property type="component" value="Unassembled WGS sequence"/>
</dbReference>
<reference evidence="2" key="1">
    <citation type="journal article" date="2019" name="Int. J. Syst. Evol. Microbiol.">
        <title>The Global Catalogue of Microorganisms (GCM) 10K type strain sequencing project: providing services to taxonomists for standard genome sequencing and annotation.</title>
        <authorList>
            <consortium name="The Broad Institute Genomics Platform"/>
            <consortium name="The Broad Institute Genome Sequencing Center for Infectious Disease"/>
            <person name="Wu L."/>
            <person name="Ma J."/>
        </authorList>
    </citation>
    <scope>NUCLEOTIDE SEQUENCE [LARGE SCALE GENOMIC DNA]</scope>
    <source>
        <strain evidence="2">CGMCC 1.12477</strain>
    </source>
</reference>
<gene>
    <name evidence="1" type="ORF">ACFSDE_08530</name>
</gene>
<dbReference type="InterPro" id="IPR012349">
    <property type="entry name" value="Split_barrel_FMN-bd"/>
</dbReference>
<dbReference type="PANTHER" id="PTHR34071">
    <property type="entry name" value="5-NITROIMIDAZOLE ANTIBIOTICS RESISTANCE PROTEIN, NIMA-FAMILY-RELATED PROTEIN-RELATED"/>
    <property type="match status" value="1"/>
</dbReference>
<dbReference type="SUPFAM" id="SSF50475">
    <property type="entry name" value="FMN-binding split barrel"/>
    <property type="match status" value="1"/>
</dbReference>
<dbReference type="PANTHER" id="PTHR34071:SF2">
    <property type="entry name" value="FLAVIN-NUCLEOTIDE-BINDING PROTEIN"/>
    <property type="match status" value="1"/>
</dbReference>
<protein>
    <submittedName>
        <fullName evidence="1">Pyridoxamine 5'-phosphate oxidase family protein</fullName>
        <ecNumber evidence="1">1.-.-.-</ecNumber>
    </submittedName>
</protein>
<name>A0ABW4TLP5_9ACTN</name>